<evidence type="ECO:0000256" key="2">
    <source>
        <dbReference type="ARBA" id="ARBA00023043"/>
    </source>
</evidence>
<dbReference type="Gene3D" id="1.25.40.20">
    <property type="entry name" value="Ankyrin repeat-containing domain"/>
    <property type="match status" value="2"/>
</dbReference>
<feature type="repeat" description="ANK" evidence="3">
    <location>
        <begin position="82"/>
        <end position="114"/>
    </location>
</feature>
<evidence type="ECO:0000313" key="4">
    <source>
        <dbReference type="EMBL" id="MCL7045308.1"/>
    </source>
</evidence>
<dbReference type="PRINTS" id="PR01415">
    <property type="entry name" value="ANKYRIN"/>
</dbReference>
<dbReference type="AlphaFoldDB" id="A0AA41VQE2"/>
<name>A0AA41VQE2_PAPNU</name>
<comment type="caution">
    <text evidence="4">The sequence shown here is derived from an EMBL/GenBank/DDBJ whole genome shotgun (WGS) entry which is preliminary data.</text>
</comment>
<dbReference type="InterPro" id="IPR036770">
    <property type="entry name" value="Ankyrin_rpt-contain_sf"/>
</dbReference>
<dbReference type="InterPro" id="IPR002110">
    <property type="entry name" value="Ankyrin_rpt"/>
</dbReference>
<dbReference type="Pfam" id="PF12796">
    <property type="entry name" value="Ank_2"/>
    <property type="match status" value="1"/>
</dbReference>
<dbReference type="SUPFAM" id="SSF48403">
    <property type="entry name" value="Ankyrin repeat"/>
    <property type="match status" value="1"/>
</dbReference>
<evidence type="ECO:0000256" key="3">
    <source>
        <dbReference type="PROSITE-ProRule" id="PRU00023"/>
    </source>
</evidence>
<gene>
    <name evidence="4" type="ORF">MKW94_014733</name>
</gene>
<proteinExistence type="predicted"/>
<dbReference type="SMART" id="SM00248">
    <property type="entry name" value="ANK"/>
    <property type="match status" value="3"/>
</dbReference>
<dbReference type="Proteomes" id="UP001177140">
    <property type="component" value="Unassembled WGS sequence"/>
</dbReference>
<keyword evidence="1" id="KW-0677">Repeat</keyword>
<organism evidence="4 5">
    <name type="scientific">Papaver nudicaule</name>
    <name type="common">Iceland poppy</name>
    <dbReference type="NCBI Taxonomy" id="74823"/>
    <lineage>
        <taxon>Eukaryota</taxon>
        <taxon>Viridiplantae</taxon>
        <taxon>Streptophyta</taxon>
        <taxon>Embryophyta</taxon>
        <taxon>Tracheophyta</taxon>
        <taxon>Spermatophyta</taxon>
        <taxon>Magnoliopsida</taxon>
        <taxon>Ranunculales</taxon>
        <taxon>Papaveraceae</taxon>
        <taxon>Papaveroideae</taxon>
        <taxon>Papaver</taxon>
    </lineage>
</organism>
<reference evidence="4" key="1">
    <citation type="submission" date="2022-03" db="EMBL/GenBank/DDBJ databases">
        <title>A functionally conserved STORR gene fusion in Papaver species that diverged 16.8 million years ago.</title>
        <authorList>
            <person name="Catania T."/>
        </authorList>
    </citation>
    <scope>NUCLEOTIDE SEQUENCE</scope>
    <source>
        <strain evidence="4">S-191538</strain>
    </source>
</reference>
<keyword evidence="2 3" id="KW-0040">ANK repeat</keyword>
<evidence type="ECO:0000256" key="1">
    <source>
        <dbReference type="ARBA" id="ARBA00022737"/>
    </source>
</evidence>
<sequence length="141" mass="15193">MIKVTRISTKDGTGTEELLNVHDYIRVDNPEVLRKALASGADKDEKDSIGRTPLHNACSLGKVKCAQVLLDAGAAVDALDISKSTALHYAVGCGYTECVQLLLDNGADVNLQNSEGKTPTDVAKQFNRQEILKLFEKYASG</sequence>
<dbReference type="PROSITE" id="PS50297">
    <property type="entry name" value="ANK_REP_REGION"/>
    <property type="match status" value="2"/>
</dbReference>
<accession>A0AA41VQE2</accession>
<feature type="repeat" description="ANK" evidence="3">
    <location>
        <begin position="49"/>
        <end position="81"/>
    </location>
</feature>
<evidence type="ECO:0000313" key="5">
    <source>
        <dbReference type="Proteomes" id="UP001177140"/>
    </source>
</evidence>
<keyword evidence="5" id="KW-1185">Reference proteome</keyword>
<protein>
    <submittedName>
        <fullName evidence="4">Uncharacterized protein</fullName>
    </submittedName>
</protein>
<dbReference type="EMBL" id="JAJJMA010268344">
    <property type="protein sequence ID" value="MCL7045308.1"/>
    <property type="molecule type" value="Genomic_DNA"/>
</dbReference>
<dbReference type="PANTHER" id="PTHR24171">
    <property type="entry name" value="ANKYRIN REPEAT DOMAIN-CONTAINING PROTEIN 39-RELATED"/>
    <property type="match status" value="1"/>
</dbReference>
<dbReference type="PROSITE" id="PS50088">
    <property type="entry name" value="ANK_REPEAT"/>
    <property type="match status" value="2"/>
</dbReference>